<keyword evidence="3" id="KW-0804">Transcription</keyword>
<accession>A0AAE4C800</accession>
<comment type="caution">
    <text evidence="5">The sequence shown here is derived from an EMBL/GenBank/DDBJ whole genome shotgun (WGS) entry which is preliminary data.</text>
</comment>
<dbReference type="RefSeq" id="WP_310363445.1">
    <property type="nucleotide sequence ID" value="NZ_JAVDYB010000001.1"/>
</dbReference>
<dbReference type="AlphaFoldDB" id="A0AAE4C800"/>
<gene>
    <name evidence="5" type="ORF">J2S41_000900</name>
</gene>
<dbReference type="Proteomes" id="UP001183643">
    <property type="component" value="Unassembled WGS sequence"/>
</dbReference>
<evidence type="ECO:0000313" key="5">
    <source>
        <dbReference type="EMBL" id="MDR7274122.1"/>
    </source>
</evidence>
<dbReference type="InterPro" id="IPR036388">
    <property type="entry name" value="WH-like_DNA-bd_sf"/>
</dbReference>
<sequence>MRPEALNWSVENCPIDGTMAVLGEKWAVAVMREVFSGVRRFEDMRERTGVPRQVLTNRLAMLVEQGLLRREPYQEPGSRRRYEYRLTPKGFDLYPILIALRAWGERYLTGPEGPSVRAIHRGCDADVHLTVHCADGHELTDPREVALTPGPGAIRLDPA</sequence>
<keyword evidence="6" id="KW-1185">Reference proteome</keyword>
<protein>
    <submittedName>
        <fullName evidence="5">DNA-binding HxlR family transcriptional regulator</fullName>
    </submittedName>
</protein>
<feature type="domain" description="HTH hxlR-type" evidence="4">
    <location>
        <begin position="13"/>
        <end position="112"/>
    </location>
</feature>
<keyword evidence="2 5" id="KW-0238">DNA-binding</keyword>
<dbReference type="EMBL" id="JAVDYB010000001">
    <property type="protein sequence ID" value="MDR7274122.1"/>
    <property type="molecule type" value="Genomic_DNA"/>
</dbReference>
<evidence type="ECO:0000259" key="4">
    <source>
        <dbReference type="PROSITE" id="PS51118"/>
    </source>
</evidence>
<evidence type="ECO:0000256" key="1">
    <source>
        <dbReference type="ARBA" id="ARBA00023015"/>
    </source>
</evidence>
<dbReference type="Gene3D" id="1.10.10.10">
    <property type="entry name" value="Winged helix-like DNA-binding domain superfamily/Winged helix DNA-binding domain"/>
    <property type="match status" value="1"/>
</dbReference>
<dbReference type="InterPro" id="IPR036390">
    <property type="entry name" value="WH_DNA-bd_sf"/>
</dbReference>
<dbReference type="Pfam" id="PF01638">
    <property type="entry name" value="HxlR"/>
    <property type="match status" value="1"/>
</dbReference>
<proteinExistence type="predicted"/>
<dbReference type="InterPro" id="IPR002577">
    <property type="entry name" value="HTH_HxlR"/>
</dbReference>
<evidence type="ECO:0000256" key="2">
    <source>
        <dbReference type="ARBA" id="ARBA00023125"/>
    </source>
</evidence>
<evidence type="ECO:0000313" key="6">
    <source>
        <dbReference type="Proteomes" id="UP001183643"/>
    </source>
</evidence>
<dbReference type="PANTHER" id="PTHR33204:SF36">
    <property type="entry name" value="TRANSCRIPTIONAL REGULATORY PROTEIN"/>
    <property type="match status" value="1"/>
</dbReference>
<organism evidence="5 6">
    <name type="scientific">Catenuloplanes atrovinosus</name>
    <dbReference type="NCBI Taxonomy" id="137266"/>
    <lineage>
        <taxon>Bacteria</taxon>
        <taxon>Bacillati</taxon>
        <taxon>Actinomycetota</taxon>
        <taxon>Actinomycetes</taxon>
        <taxon>Micromonosporales</taxon>
        <taxon>Micromonosporaceae</taxon>
        <taxon>Catenuloplanes</taxon>
    </lineage>
</organism>
<dbReference type="GO" id="GO:0003677">
    <property type="term" value="F:DNA binding"/>
    <property type="evidence" value="ECO:0007669"/>
    <property type="project" value="UniProtKB-KW"/>
</dbReference>
<dbReference type="PROSITE" id="PS51118">
    <property type="entry name" value="HTH_HXLR"/>
    <property type="match status" value="1"/>
</dbReference>
<dbReference type="PANTHER" id="PTHR33204">
    <property type="entry name" value="TRANSCRIPTIONAL REGULATOR, MARR FAMILY"/>
    <property type="match status" value="1"/>
</dbReference>
<reference evidence="5" key="1">
    <citation type="submission" date="2023-07" db="EMBL/GenBank/DDBJ databases">
        <title>Sequencing the genomes of 1000 actinobacteria strains.</title>
        <authorList>
            <person name="Klenk H.-P."/>
        </authorList>
    </citation>
    <scope>NUCLEOTIDE SEQUENCE</scope>
    <source>
        <strain evidence="5">DSM 44707</strain>
    </source>
</reference>
<name>A0AAE4C800_9ACTN</name>
<dbReference type="SUPFAM" id="SSF46785">
    <property type="entry name" value="Winged helix' DNA-binding domain"/>
    <property type="match status" value="1"/>
</dbReference>
<evidence type="ECO:0000256" key="3">
    <source>
        <dbReference type="ARBA" id="ARBA00023163"/>
    </source>
</evidence>
<keyword evidence="1" id="KW-0805">Transcription regulation</keyword>